<organism evidence="1">
    <name type="scientific">marine sediment metagenome</name>
    <dbReference type="NCBI Taxonomy" id="412755"/>
    <lineage>
        <taxon>unclassified sequences</taxon>
        <taxon>metagenomes</taxon>
        <taxon>ecological metagenomes</taxon>
    </lineage>
</organism>
<name>X1HP60_9ZZZZ</name>
<protein>
    <recommendedName>
        <fullName evidence="2">Uroporphyrinogen decarboxylase (URO-D) domain-containing protein</fullName>
    </recommendedName>
</protein>
<evidence type="ECO:0008006" key="2">
    <source>
        <dbReference type="Google" id="ProtNLM"/>
    </source>
</evidence>
<accession>X1HP60</accession>
<evidence type="ECO:0000313" key="1">
    <source>
        <dbReference type="EMBL" id="GAH58840.1"/>
    </source>
</evidence>
<dbReference type="Gene3D" id="3.20.20.210">
    <property type="match status" value="1"/>
</dbReference>
<dbReference type="AlphaFoldDB" id="X1HP60"/>
<proteinExistence type="predicted"/>
<sequence length="166" mass="19319">MNGYQRFITAIKRQQPDMVPLWELIIDRPVIEGLHGDISFLDFVGKEDLDGFTMFEDKKRDLVSGNTYMDSWGITWKLEPNNTYYPIDGPIKSYNDLKSFILPDADSESLYISLKEAVKRFKGEKAIVFMAHETFEISHYLFGGMDNLFINYITEPDFVKELLQII</sequence>
<reference evidence="1" key="1">
    <citation type="journal article" date="2014" name="Front. Microbiol.">
        <title>High frequency of phylogenetically diverse reductive dehalogenase-homologous genes in deep subseafloor sedimentary metagenomes.</title>
        <authorList>
            <person name="Kawai M."/>
            <person name="Futagami T."/>
            <person name="Toyoda A."/>
            <person name="Takaki Y."/>
            <person name="Nishi S."/>
            <person name="Hori S."/>
            <person name="Arai W."/>
            <person name="Tsubouchi T."/>
            <person name="Morono Y."/>
            <person name="Uchiyama I."/>
            <person name="Ito T."/>
            <person name="Fujiyama A."/>
            <person name="Inagaki F."/>
            <person name="Takami H."/>
        </authorList>
    </citation>
    <scope>NUCLEOTIDE SEQUENCE</scope>
    <source>
        <strain evidence="1">Expedition CK06-06</strain>
    </source>
</reference>
<feature type="non-terminal residue" evidence="1">
    <location>
        <position position="166"/>
    </location>
</feature>
<gene>
    <name evidence="1" type="ORF">S03H2_28721</name>
</gene>
<comment type="caution">
    <text evidence="1">The sequence shown here is derived from an EMBL/GenBank/DDBJ whole genome shotgun (WGS) entry which is preliminary data.</text>
</comment>
<dbReference type="SUPFAM" id="SSF51726">
    <property type="entry name" value="UROD/MetE-like"/>
    <property type="match status" value="1"/>
</dbReference>
<dbReference type="InterPro" id="IPR038071">
    <property type="entry name" value="UROD/MetE-like_sf"/>
</dbReference>
<dbReference type="EMBL" id="BARU01017309">
    <property type="protein sequence ID" value="GAH58840.1"/>
    <property type="molecule type" value="Genomic_DNA"/>
</dbReference>